<evidence type="ECO:0000256" key="1">
    <source>
        <dbReference type="SAM" id="MobiDB-lite"/>
    </source>
</evidence>
<keyword evidence="3" id="KW-1185">Reference proteome</keyword>
<proteinExistence type="predicted"/>
<dbReference type="AlphaFoldDB" id="A0A6M4PUD2"/>
<evidence type="ECO:0000313" key="3">
    <source>
        <dbReference type="Proteomes" id="UP000502641"/>
    </source>
</evidence>
<sequence>MGESPRDAGPAEIPERGGEPGPGGRDRVPSPLREEHAAMELRRAEQAHTESAGMVPGIHRPGGFEVDASVPSRQQCWDMLEPGLREKLAHKAGGVWEWWARPDHEGHPQAFVFGPRGLCQVGRVVRDGRTVFQGERLRVEPGSVRRRSFAVTGAGRRPSTATEPWGGAAATRAAQPSAAVRPLDLAPAAAGVLGNFPPEVQEFVQRPFLSDDHGLVADWYYEETLELTHRKVFVVFCLSAERHVTVAAGTRTLPRGRPPHQARWDVECYEALIRRA</sequence>
<protein>
    <submittedName>
        <fullName evidence="2">Uncharacterized protein</fullName>
    </submittedName>
</protein>
<gene>
    <name evidence="2" type="ORF">HKX69_30465</name>
</gene>
<feature type="compositionally biased region" description="Basic and acidic residues" evidence="1">
    <location>
        <begin position="13"/>
        <end position="48"/>
    </location>
</feature>
<dbReference type="Proteomes" id="UP000502641">
    <property type="component" value="Chromosome"/>
</dbReference>
<dbReference type="RefSeq" id="WP_171158693.1">
    <property type="nucleotide sequence ID" value="NZ_CP053189.1"/>
</dbReference>
<organism evidence="2 3">
    <name type="scientific">Streptomyces argyrophylli</name>
    <dbReference type="NCBI Taxonomy" id="2726118"/>
    <lineage>
        <taxon>Bacteria</taxon>
        <taxon>Bacillati</taxon>
        <taxon>Actinomycetota</taxon>
        <taxon>Actinomycetes</taxon>
        <taxon>Kitasatosporales</taxon>
        <taxon>Streptomycetaceae</taxon>
        <taxon>Streptomyces</taxon>
    </lineage>
</organism>
<feature type="region of interest" description="Disordered" evidence="1">
    <location>
        <begin position="1"/>
        <end position="67"/>
    </location>
</feature>
<accession>A0A6M4PUD2</accession>
<evidence type="ECO:0000313" key="2">
    <source>
        <dbReference type="EMBL" id="QJS13296.1"/>
    </source>
</evidence>
<reference evidence="2 3" key="1">
    <citation type="submission" date="2020-05" db="EMBL/GenBank/DDBJ databases">
        <authorList>
            <person name="Li K."/>
        </authorList>
    </citation>
    <scope>NUCLEOTIDE SEQUENCE [LARGE SCALE GENOMIC DNA]</scope>
    <source>
        <strain evidence="3">jing01</strain>
    </source>
</reference>
<name>A0A6M4PUD2_9ACTN</name>
<dbReference type="EMBL" id="CP053189">
    <property type="protein sequence ID" value="QJS13296.1"/>
    <property type="molecule type" value="Genomic_DNA"/>
</dbReference>
<dbReference type="KEGG" id="sarg:HKX69_30465"/>